<dbReference type="EMBL" id="MH777245">
    <property type="protein sequence ID" value="AYA94812.1"/>
    <property type="molecule type" value="Genomic_DNA"/>
</dbReference>
<organism evidence="2">
    <name type="scientific">Human papillomavirus</name>
    <dbReference type="NCBI Taxonomy" id="10566"/>
    <lineage>
        <taxon>Viruses</taxon>
        <taxon>Monodnaviria</taxon>
        <taxon>Shotokuvirae</taxon>
        <taxon>Cossaviricota</taxon>
        <taxon>Papovaviricetes</taxon>
        <taxon>Zurhausenvirales</taxon>
        <taxon>Papillomaviridae</taxon>
    </lineage>
</organism>
<protein>
    <submittedName>
        <fullName evidence="2">E4 protein</fullName>
    </submittedName>
</protein>
<proteinExistence type="predicted"/>
<sequence>MEALVLGQLNIKIKLFLPPLLAQQGIYTSLLQKPPTGNLPPRTPHPGRKALEENNKQRTPTRPHRPHQDYDFDDDEENRPPQDPKDPDWGPTLSQLLHKWDHDLTRLQNTICQDLDDYRKRLGIHQLRF</sequence>
<name>A0A385PS76_9PAPI</name>
<reference evidence="2" key="1">
    <citation type="journal article" date="2018" name="Nat. Med.">
        <title>Expanded skin virome in DOCK8-deficient patients.</title>
        <authorList>
            <consortium name="NISC Comparative Sequencing Program"/>
            <person name="Tirosh O."/>
            <person name="Conlan S."/>
            <person name="Deming C."/>
            <person name="Lee-Lin S.Q."/>
            <person name="Huang X."/>
            <person name="Su H.C."/>
            <person name="Freeman A.F."/>
            <person name="Segre J.A."/>
            <person name="Kong H.H."/>
        </authorList>
    </citation>
    <scope>NUCLEOTIDE SEQUENCE</scope>
    <source>
        <strain evidence="2">HPV-mSK_103</strain>
    </source>
</reference>
<feature type="region of interest" description="Disordered" evidence="1">
    <location>
        <begin position="31"/>
        <end position="94"/>
    </location>
</feature>
<accession>A0A385PS76</accession>
<evidence type="ECO:0000313" key="2">
    <source>
        <dbReference type="EMBL" id="AYA94812.1"/>
    </source>
</evidence>
<evidence type="ECO:0000256" key="1">
    <source>
        <dbReference type="SAM" id="MobiDB-lite"/>
    </source>
</evidence>
<feature type="compositionally biased region" description="Basic and acidic residues" evidence="1">
    <location>
        <begin position="78"/>
        <end position="88"/>
    </location>
</feature>